<dbReference type="RefSeq" id="WP_208263640.1">
    <property type="nucleotide sequence ID" value="NZ_JAGEOJ010000036.1"/>
</dbReference>
<evidence type="ECO:0000313" key="1">
    <source>
        <dbReference type="EMBL" id="MBO2455415.1"/>
    </source>
</evidence>
<dbReference type="Pfam" id="PF05437">
    <property type="entry name" value="AzlD"/>
    <property type="match status" value="1"/>
</dbReference>
<comment type="caution">
    <text evidence="1">The sequence shown here is derived from an EMBL/GenBank/DDBJ whole genome shotgun (WGS) entry which is preliminary data.</text>
</comment>
<accession>A0A939PML5</accession>
<evidence type="ECO:0000313" key="2">
    <source>
        <dbReference type="Proteomes" id="UP000669179"/>
    </source>
</evidence>
<proteinExistence type="predicted"/>
<dbReference type="EMBL" id="JAGEOJ010000036">
    <property type="protein sequence ID" value="MBO2455415.1"/>
    <property type="molecule type" value="Genomic_DNA"/>
</dbReference>
<sequence>MTILVAMVLLGAGTYALRIAGPWLRSRITFPPRAERLMESSSTVLLTALVATTALTEGHSPSGVARPAGVAVAGLLAWRRAPFPLVIVAAAVATASLRLLNVP</sequence>
<name>A0A939PML5_9ACTN</name>
<reference evidence="1" key="1">
    <citation type="submission" date="2021-03" db="EMBL/GenBank/DDBJ databases">
        <authorList>
            <person name="Kanchanasin P."/>
            <person name="Saeng-In P."/>
            <person name="Phongsopitanun W."/>
            <person name="Yuki M."/>
            <person name="Kudo T."/>
            <person name="Ohkuma M."/>
            <person name="Tanasupawat S."/>
        </authorList>
    </citation>
    <scope>NUCLEOTIDE SEQUENCE</scope>
    <source>
        <strain evidence="1">GKU 128</strain>
    </source>
</reference>
<keyword evidence="2" id="KW-1185">Reference proteome</keyword>
<dbReference type="AlphaFoldDB" id="A0A939PML5"/>
<gene>
    <name evidence="1" type="ORF">J4573_50640</name>
</gene>
<dbReference type="InterPro" id="IPR008407">
    <property type="entry name" value="Brnchd-chn_aa_trnsp_AzlD"/>
</dbReference>
<organism evidence="1 2">
    <name type="scientific">Actinomadura barringtoniae</name>
    <dbReference type="NCBI Taxonomy" id="1427535"/>
    <lineage>
        <taxon>Bacteria</taxon>
        <taxon>Bacillati</taxon>
        <taxon>Actinomycetota</taxon>
        <taxon>Actinomycetes</taxon>
        <taxon>Streptosporangiales</taxon>
        <taxon>Thermomonosporaceae</taxon>
        <taxon>Actinomadura</taxon>
    </lineage>
</organism>
<dbReference type="Proteomes" id="UP000669179">
    <property type="component" value="Unassembled WGS sequence"/>
</dbReference>
<protein>
    <submittedName>
        <fullName evidence="1">AzlD domain-containing protein</fullName>
    </submittedName>
</protein>